<dbReference type="SUPFAM" id="SSF52821">
    <property type="entry name" value="Rhodanese/Cell cycle control phosphatase"/>
    <property type="match status" value="1"/>
</dbReference>
<evidence type="ECO:0000259" key="1">
    <source>
        <dbReference type="PROSITE" id="PS50206"/>
    </source>
</evidence>
<protein>
    <submittedName>
        <fullName evidence="2">NADH oxidase</fullName>
    </submittedName>
</protein>
<organism evidence="2 3">
    <name type="scientific">Roseivirga echinicomitans</name>
    <dbReference type="NCBI Taxonomy" id="296218"/>
    <lineage>
        <taxon>Bacteria</taxon>
        <taxon>Pseudomonadati</taxon>
        <taxon>Bacteroidota</taxon>
        <taxon>Cytophagia</taxon>
        <taxon>Cytophagales</taxon>
        <taxon>Roseivirgaceae</taxon>
        <taxon>Roseivirga</taxon>
    </lineage>
</organism>
<sequence length="105" mass="11796">MKETTVKELAELKASGADFQLIDVREENEFEIAEIGGELIPMNTIPGNIDNISRDKKVVIHCRSGKRSGDVINWLEQNHGFENLYNLKGGILAYADEIDNSLTKY</sequence>
<dbReference type="EMBL" id="LRDB01000008">
    <property type="protein sequence ID" value="KYG80291.1"/>
    <property type="molecule type" value="Genomic_DNA"/>
</dbReference>
<name>A0A150XNM6_9BACT</name>
<dbReference type="InterPro" id="IPR050229">
    <property type="entry name" value="GlpE_sulfurtransferase"/>
</dbReference>
<evidence type="ECO:0000313" key="3">
    <source>
        <dbReference type="Proteomes" id="UP000075615"/>
    </source>
</evidence>
<dbReference type="RefSeq" id="WP_068413972.1">
    <property type="nucleotide sequence ID" value="NZ_LRDB01000008.1"/>
</dbReference>
<evidence type="ECO:0000313" key="2">
    <source>
        <dbReference type="EMBL" id="KYG80291.1"/>
    </source>
</evidence>
<dbReference type="PANTHER" id="PTHR43031">
    <property type="entry name" value="FAD-DEPENDENT OXIDOREDUCTASE"/>
    <property type="match status" value="1"/>
</dbReference>
<dbReference type="AlphaFoldDB" id="A0A150XNM6"/>
<dbReference type="InterPro" id="IPR036873">
    <property type="entry name" value="Rhodanese-like_dom_sf"/>
</dbReference>
<dbReference type="PANTHER" id="PTHR43031:SF17">
    <property type="entry name" value="SULFURTRANSFERASE YTWF-RELATED"/>
    <property type="match status" value="1"/>
</dbReference>
<dbReference type="Pfam" id="PF00581">
    <property type="entry name" value="Rhodanese"/>
    <property type="match status" value="1"/>
</dbReference>
<feature type="domain" description="Rhodanese" evidence="1">
    <location>
        <begin position="15"/>
        <end position="103"/>
    </location>
</feature>
<dbReference type="STRING" id="296218.AWN68_17500"/>
<dbReference type="InterPro" id="IPR001763">
    <property type="entry name" value="Rhodanese-like_dom"/>
</dbReference>
<comment type="caution">
    <text evidence="2">The sequence shown here is derived from an EMBL/GenBank/DDBJ whole genome shotgun (WGS) entry which is preliminary data.</text>
</comment>
<dbReference type="PROSITE" id="PS50206">
    <property type="entry name" value="RHODANESE_3"/>
    <property type="match status" value="1"/>
</dbReference>
<gene>
    <name evidence="2" type="ORF">AWN68_17500</name>
</gene>
<dbReference type="Gene3D" id="3.40.250.10">
    <property type="entry name" value="Rhodanese-like domain"/>
    <property type="match status" value="1"/>
</dbReference>
<proteinExistence type="predicted"/>
<dbReference type="OrthoDB" id="9808735at2"/>
<accession>A0A150XNM6</accession>
<keyword evidence="3" id="KW-1185">Reference proteome</keyword>
<reference evidence="2 3" key="1">
    <citation type="submission" date="2016-01" db="EMBL/GenBank/DDBJ databases">
        <title>Genome sequencing of Roseivirga echinicomitans KMM 6058.</title>
        <authorList>
            <person name="Selvaratnam C."/>
            <person name="Thevarajoo S."/>
            <person name="Goh K.M."/>
            <person name="Ee R."/>
            <person name="Chan K.-G."/>
            <person name="Chong C.S."/>
        </authorList>
    </citation>
    <scope>NUCLEOTIDE SEQUENCE [LARGE SCALE GENOMIC DNA]</scope>
    <source>
        <strain evidence="2 3">KMM 6058</strain>
    </source>
</reference>
<dbReference type="SMART" id="SM00450">
    <property type="entry name" value="RHOD"/>
    <property type="match status" value="1"/>
</dbReference>
<dbReference type="Proteomes" id="UP000075615">
    <property type="component" value="Unassembled WGS sequence"/>
</dbReference>